<sequence>DRKQWGRKSPDLSVELEKSSSLPPAPGFLSEVALFNLKSKI</sequence>
<evidence type="ECO:0000256" key="1">
    <source>
        <dbReference type="SAM" id="MobiDB-lite"/>
    </source>
</evidence>
<dbReference type="AlphaFoldDB" id="A0A6J4MYD7"/>
<organism evidence="2">
    <name type="scientific">uncultured Microcoleus sp</name>
    <dbReference type="NCBI Taxonomy" id="259945"/>
    <lineage>
        <taxon>Bacteria</taxon>
        <taxon>Bacillati</taxon>
        <taxon>Cyanobacteriota</taxon>
        <taxon>Cyanophyceae</taxon>
        <taxon>Oscillatoriophycideae</taxon>
        <taxon>Oscillatoriales</taxon>
        <taxon>Microcoleaceae</taxon>
        <taxon>Microcoleus</taxon>
        <taxon>environmental samples</taxon>
    </lineage>
</organism>
<reference evidence="2" key="1">
    <citation type="submission" date="2020-02" db="EMBL/GenBank/DDBJ databases">
        <authorList>
            <person name="Meier V. D."/>
        </authorList>
    </citation>
    <scope>NUCLEOTIDE SEQUENCE</scope>
    <source>
        <strain evidence="2">AVDCRST_MAG84</strain>
    </source>
</reference>
<name>A0A6J4MYD7_9CYAN</name>
<evidence type="ECO:0000313" key="2">
    <source>
        <dbReference type="EMBL" id="CAA9369961.1"/>
    </source>
</evidence>
<feature type="non-terminal residue" evidence="2">
    <location>
        <position position="1"/>
    </location>
</feature>
<accession>A0A6J4MYD7</accession>
<dbReference type="EMBL" id="CADCTZ010000886">
    <property type="protein sequence ID" value="CAA9369961.1"/>
    <property type="molecule type" value="Genomic_DNA"/>
</dbReference>
<protein>
    <submittedName>
        <fullName evidence="2">Uncharacterized protein</fullName>
    </submittedName>
</protein>
<feature type="region of interest" description="Disordered" evidence="1">
    <location>
        <begin position="1"/>
        <end position="22"/>
    </location>
</feature>
<gene>
    <name evidence="2" type="ORF">AVDCRST_MAG84-4220</name>
</gene>
<proteinExistence type="predicted"/>